<evidence type="ECO:0000313" key="4">
    <source>
        <dbReference type="Proteomes" id="UP000005240"/>
    </source>
</evidence>
<reference evidence="2" key="1">
    <citation type="submission" date="2009-11" db="EMBL/GenBank/DDBJ databases">
        <authorList>
            <consortium name="The Broad Institute Genome Sequencing Platform"/>
            <person name="Ward D."/>
            <person name="Feldgarden M."/>
            <person name="Earl A."/>
            <person name="Young S.K."/>
            <person name="Zeng Q."/>
            <person name="Koehrsen M."/>
            <person name="Alvarado L."/>
            <person name="Berlin A."/>
            <person name="Bochicchio J."/>
            <person name="Borenstein D."/>
            <person name="Chapman S.B."/>
            <person name="Chen Z."/>
            <person name="Engels R."/>
            <person name="Freedman E."/>
            <person name="Gellesch M."/>
            <person name="Goldberg J."/>
            <person name="Griggs A."/>
            <person name="Gujja S."/>
            <person name="Heilman E."/>
            <person name="Heiman D."/>
            <person name="Hepburn T."/>
            <person name="Howarth C."/>
            <person name="Jen D."/>
            <person name="Larson L."/>
            <person name="Lewis B."/>
            <person name="Mehta T."/>
            <person name="Park D."/>
            <person name="Pearson M."/>
            <person name="Roberts A."/>
            <person name="Saif S."/>
            <person name="Shea T."/>
            <person name="Shenoy N."/>
            <person name="Sisk P."/>
            <person name="Stolte C."/>
            <person name="Sykes S."/>
            <person name="Thomson T."/>
            <person name="Walk T."/>
            <person name="White J."/>
            <person name="Yandava C."/>
            <person name="Izard J."/>
            <person name="Baranova O.V."/>
            <person name="Blanton J.M."/>
            <person name="Tanner A.C."/>
            <person name="Dewhirst F.E."/>
            <person name="Haas B."/>
            <person name="Nusbaum C."/>
            <person name="Birren B."/>
        </authorList>
    </citation>
    <scope>NUCLEOTIDE SEQUENCE [LARGE SCALE GENOMIC DNA]</scope>
    <source>
        <strain evidence="2">1-1 BBBD Race 1</strain>
    </source>
</reference>
<reference evidence="3" key="4">
    <citation type="submission" date="2025-05" db="UniProtKB">
        <authorList>
            <consortium name="EnsemblFungi"/>
        </authorList>
    </citation>
    <scope>IDENTIFICATION</scope>
    <source>
        <strain evidence="3">isolate 1-1 / race 1 (BBBD)</strain>
    </source>
</reference>
<reference evidence="3 4" key="3">
    <citation type="journal article" date="2017" name="G3 (Bethesda)">
        <title>Comparative analysis highlights variable genome content of wheat rusts and divergence of the mating loci.</title>
        <authorList>
            <person name="Cuomo C.A."/>
            <person name="Bakkeren G."/>
            <person name="Khalil H.B."/>
            <person name="Panwar V."/>
            <person name="Joly D."/>
            <person name="Linning R."/>
            <person name="Sakthikumar S."/>
            <person name="Song X."/>
            <person name="Adiconis X."/>
            <person name="Fan L."/>
            <person name="Goldberg J.M."/>
            <person name="Levin J.Z."/>
            <person name="Young S."/>
            <person name="Zeng Q."/>
            <person name="Anikster Y."/>
            <person name="Bruce M."/>
            <person name="Wang M."/>
            <person name="Yin C."/>
            <person name="McCallum B."/>
            <person name="Szabo L.J."/>
            <person name="Hulbert S."/>
            <person name="Chen X."/>
            <person name="Fellers J.P."/>
        </authorList>
    </citation>
    <scope>NUCLEOTIDE SEQUENCE</scope>
    <source>
        <strain evidence="3">isolate 1-1 / race 1 (BBBD)</strain>
        <strain evidence="4">Isolate 1-1 / race 1 (BBBD)</strain>
    </source>
</reference>
<feature type="compositionally biased region" description="Polar residues" evidence="1">
    <location>
        <begin position="105"/>
        <end position="124"/>
    </location>
</feature>
<dbReference type="VEuPathDB" id="FungiDB:PTTG_01183"/>
<feature type="compositionally biased region" description="Polar residues" evidence="1">
    <location>
        <begin position="9"/>
        <end position="20"/>
    </location>
</feature>
<evidence type="ECO:0000256" key="1">
    <source>
        <dbReference type="SAM" id="MobiDB-lite"/>
    </source>
</evidence>
<organism evidence="2">
    <name type="scientific">Puccinia triticina (isolate 1-1 / race 1 (BBBD))</name>
    <name type="common">Brown leaf rust fungus</name>
    <dbReference type="NCBI Taxonomy" id="630390"/>
    <lineage>
        <taxon>Eukaryota</taxon>
        <taxon>Fungi</taxon>
        <taxon>Dikarya</taxon>
        <taxon>Basidiomycota</taxon>
        <taxon>Pucciniomycotina</taxon>
        <taxon>Pucciniomycetes</taxon>
        <taxon>Pucciniales</taxon>
        <taxon>Pucciniaceae</taxon>
        <taxon>Puccinia</taxon>
    </lineage>
</organism>
<reference evidence="2" key="2">
    <citation type="submission" date="2016-05" db="EMBL/GenBank/DDBJ databases">
        <title>Comparative analysis highlights variable genome content of wheat rusts and divergence of the mating loci.</title>
        <authorList>
            <person name="Cuomo C.A."/>
            <person name="Bakkeren G."/>
            <person name="Szabo L."/>
            <person name="Khalil H."/>
            <person name="Joly D."/>
            <person name="Goldberg J."/>
            <person name="Young S."/>
            <person name="Zeng Q."/>
            <person name="Fellers J."/>
        </authorList>
    </citation>
    <scope>NUCLEOTIDE SEQUENCE [LARGE SCALE GENOMIC DNA]</scope>
    <source>
        <strain evidence="2">1-1 BBBD Race 1</strain>
    </source>
</reference>
<feature type="compositionally biased region" description="Polar residues" evidence="1">
    <location>
        <begin position="72"/>
        <end position="98"/>
    </location>
</feature>
<sequence length="202" mass="21848">MSALRYHSKPSTNNTKTNEPATKPSHAGANGAKESLADKKSKPAKPKSNSATDPRTGAPDNNKQPSHHKTSTKPTNRAKSGPPSQSRSATDTTTTKEQMTYVHQFDNSKSGPVNEQKSEGQSMVLQPRYRATLKSYPTSHTTQPGQTTGFPNFNLANLPISNLNIPQIAQFHNQTALQGNPPSKGYVKVQVSKKITTSQPSK</sequence>
<proteinExistence type="predicted"/>
<dbReference type="AlphaFoldDB" id="A0A180GZE6"/>
<feature type="region of interest" description="Disordered" evidence="1">
    <location>
        <begin position="1"/>
        <end position="124"/>
    </location>
</feature>
<dbReference type="EnsemblFungi" id="PTTG_01183-t43_1">
    <property type="protein sequence ID" value="PTTG_01183-t43_1-p1"/>
    <property type="gene ID" value="PTTG_01183"/>
</dbReference>
<dbReference type="Proteomes" id="UP000005240">
    <property type="component" value="Unassembled WGS sequence"/>
</dbReference>
<evidence type="ECO:0000313" key="2">
    <source>
        <dbReference type="EMBL" id="OAV98110.1"/>
    </source>
</evidence>
<evidence type="ECO:0000313" key="3">
    <source>
        <dbReference type="EnsemblFungi" id="PTTG_01183-t43_1-p1"/>
    </source>
</evidence>
<dbReference type="OrthoDB" id="2501663at2759"/>
<keyword evidence="4" id="KW-1185">Reference proteome</keyword>
<accession>A0A180GZE6</accession>
<dbReference type="EMBL" id="ADAS02000009">
    <property type="protein sequence ID" value="OAV98110.1"/>
    <property type="molecule type" value="Genomic_DNA"/>
</dbReference>
<name>A0A180GZE6_PUCT1</name>
<gene>
    <name evidence="2" type="ORF">PTTG_01183</name>
</gene>
<protein>
    <submittedName>
        <fullName evidence="2 3">Uncharacterized protein</fullName>
    </submittedName>
</protein>